<sequence>LSAWAGWAQSLMAAALSRCLSRGGEEVSGVGGVSAAALMSQDEARMSASSEIACRLGISRRRASDMIERGEALCQP</sequence>
<protein>
    <submittedName>
        <fullName evidence="1">Uncharacterized protein</fullName>
    </submittedName>
</protein>
<accession>W1YP89</accession>
<reference evidence="1" key="1">
    <citation type="submission" date="2013-12" db="EMBL/GenBank/DDBJ databases">
        <title>A Varibaculum cambriense genome reconstructed from a premature infant gut community with otherwise low bacterial novelty that shifts toward anaerobic metabolism during the third week of life.</title>
        <authorList>
            <person name="Brown C.T."/>
            <person name="Sharon I."/>
            <person name="Thomas B.C."/>
            <person name="Castelle C.J."/>
            <person name="Morowitz M.J."/>
            <person name="Banfield J.F."/>
        </authorList>
    </citation>
    <scope>NUCLEOTIDE SEQUENCE</scope>
</reference>
<gene>
    <name evidence="1" type="ORF">Q604_UNBC02427G0001</name>
</gene>
<dbReference type="EMBL" id="AZMM01002427">
    <property type="protein sequence ID" value="ETJ43565.1"/>
    <property type="molecule type" value="Genomic_DNA"/>
</dbReference>
<dbReference type="AlphaFoldDB" id="W1YP89"/>
<feature type="non-terminal residue" evidence="1">
    <location>
        <position position="76"/>
    </location>
</feature>
<evidence type="ECO:0000313" key="1">
    <source>
        <dbReference type="EMBL" id="ETJ43565.1"/>
    </source>
</evidence>
<feature type="non-terminal residue" evidence="1">
    <location>
        <position position="1"/>
    </location>
</feature>
<comment type="caution">
    <text evidence="1">The sequence shown here is derived from an EMBL/GenBank/DDBJ whole genome shotgun (WGS) entry which is preliminary data.</text>
</comment>
<organism evidence="1">
    <name type="scientific">human gut metagenome</name>
    <dbReference type="NCBI Taxonomy" id="408170"/>
    <lineage>
        <taxon>unclassified sequences</taxon>
        <taxon>metagenomes</taxon>
        <taxon>organismal metagenomes</taxon>
    </lineage>
</organism>
<proteinExistence type="predicted"/>
<name>W1YP89_9ZZZZ</name>